<accession>A0A4Y2TSB8</accession>
<organism evidence="1 2">
    <name type="scientific">Araneus ventricosus</name>
    <name type="common">Orbweaver spider</name>
    <name type="synonym">Epeira ventricosa</name>
    <dbReference type="NCBI Taxonomy" id="182803"/>
    <lineage>
        <taxon>Eukaryota</taxon>
        <taxon>Metazoa</taxon>
        <taxon>Ecdysozoa</taxon>
        <taxon>Arthropoda</taxon>
        <taxon>Chelicerata</taxon>
        <taxon>Arachnida</taxon>
        <taxon>Araneae</taxon>
        <taxon>Araneomorphae</taxon>
        <taxon>Entelegynae</taxon>
        <taxon>Araneoidea</taxon>
        <taxon>Araneidae</taxon>
        <taxon>Araneus</taxon>
    </lineage>
</organism>
<dbReference type="OrthoDB" id="6431554at2759"/>
<dbReference type="Proteomes" id="UP000499080">
    <property type="component" value="Unassembled WGS sequence"/>
</dbReference>
<reference evidence="1 2" key="1">
    <citation type="journal article" date="2019" name="Sci. Rep.">
        <title>Orb-weaving spider Araneus ventricosus genome elucidates the spidroin gene catalogue.</title>
        <authorList>
            <person name="Kono N."/>
            <person name="Nakamura H."/>
            <person name="Ohtoshi R."/>
            <person name="Moran D.A.P."/>
            <person name="Shinohara A."/>
            <person name="Yoshida Y."/>
            <person name="Fujiwara M."/>
            <person name="Mori M."/>
            <person name="Tomita M."/>
            <person name="Arakawa K."/>
        </authorList>
    </citation>
    <scope>NUCLEOTIDE SEQUENCE [LARGE SCALE GENOMIC DNA]</scope>
</reference>
<dbReference type="AlphaFoldDB" id="A0A4Y2TSB8"/>
<comment type="caution">
    <text evidence="1">The sequence shown here is derived from an EMBL/GenBank/DDBJ whole genome shotgun (WGS) entry which is preliminary data.</text>
</comment>
<evidence type="ECO:0000313" key="2">
    <source>
        <dbReference type="Proteomes" id="UP000499080"/>
    </source>
</evidence>
<keyword evidence="2" id="KW-1185">Reference proteome</keyword>
<name>A0A4Y2TSB8_ARAVE</name>
<proteinExistence type="predicted"/>
<protein>
    <recommendedName>
        <fullName evidence="3">Protein kinase domain-containing protein</fullName>
    </recommendedName>
</protein>
<dbReference type="EMBL" id="BGPR01030726">
    <property type="protein sequence ID" value="GBO03418.1"/>
    <property type="molecule type" value="Genomic_DNA"/>
</dbReference>
<sequence>MKWQQGKGEETLWSGLLHRNIVPLLRCTKFRMINVACFEMHAYPHHLRTVVQQDEFLTSSEALQQMKTCLHHVLCGLFAQKAVVPLRFEVG</sequence>
<evidence type="ECO:0000313" key="1">
    <source>
        <dbReference type="EMBL" id="GBO03418.1"/>
    </source>
</evidence>
<gene>
    <name evidence="1" type="ORF">AVEN_157675_1</name>
</gene>
<evidence type="ECO:0008006" key="3">
    <source>
        <dbReference type="Google" id="ProtNLM"/>
    </source>
</evidence>